<dbReference type="Gene3D" id="2.40.50.140">
    <property type="entry name" value="Nucleic acid-binding proteins"/>
    <property type="match status" value="1"/>
</dbReference>
<comment type="caution">
    <text evidence="8">The sequence shown here is derived from an EMBL/GenBank/DDBJ whole genome shotgun (WGS) entry which is preliminary data.</text>
</comment>
<keyword evidence="5 6" id="KW-0238">DNA-binding</keyword>
<dbReference type="InterPro" id="IPR001208">
    <property type="entry name" value="MCM_dom"/>
</dbReference>
<sequence length="721" mass="81611">MQLQNSVEELTELWRSFFEDSRFHPPRDDSGEEYLTVNFGDHIEKLASEYPEKKKPLMVTWDSLSDFSPILSTNLKWNMKKCLTAAKKAVKGFITPDHKERVQEEHGIEIELDVAPVGVPDELYKKEIRELRKEHLYRLVKIRGIIRKSLAVRPRMEIAYFECNEGAHAKRLKQDFFRLKDPDKRCGAEGGMCKSTDYTLREEKSVFVDSQKMEIQEIPEGLPRGSQPERLTIYAEGSLAANVQPGDRASFIGMIMPKKMYHRGTQKKSEFEIYLYVAGIEETDSEQEEIELSDEEMIELREYSERENIDKLIARSIAPSVFGLDAQKEGIALLMFGGVPKEMGDGTRIRGDLNMLMMGDPGIAKSQLLRSVVELSPRGVMATGKSTSAAGLTATVVRDDFGDGRWTLEAGALVLASGGVACVDEIDKMDTDDRSAMHEALEQQTVTITKAGINSTLQARCAVLAAANPRLGRIDTNVSIASQIDMPVTLLSRFDIFFIMRDILDNKKDEKLASRILESHRRGEAQSEEDDDNRIPRDTLKKYIKYAKKLRPVLTDEAMEIIKDFYTGLRRSYGKEQEDKGMDSALPVTPRQLESLIRMSEAYAKMEWSATVEAQHAEKAVDIMDQFIDVTLQGDMGGQTLGINKNERIQKRRMSDNPHAEIIRIVRESEPGGIKEEQLIEQLIRDGNFTRQKAEGIIKQMHDDGLLILGNDYKLITGRQD</sequence>
<evidence type="ECO:0000256" key="5">
    <source>
        <dbReference type="ARBA" id="ARBA00023125"/>
    </source>
</evidence>
<dbReference type="PANTHER" id="PTHR11630">
    <property type="entry name" value="DNA REPLICATION LICENSING FACTOR MCM FAMILY MEMBER"/>
    <property type="match status" value="1"/>
</dbReference>
<evidence type="ECO:0000256" key="2">
    <source>
        <dbReference type="ARBA" id="ARBA00022705"/>
    </source>
</evidence>
<dbReference type="GO" id="GO:0005524">
    <property type="term" value="F:ATP binding"/>
    <property type="evidence" value="ECO:0007669"/>
    <property type="project" value="UniProtKB-KW"/>
</dbReference>
<protein>
    <recommendedName>
        <fullName evidence="7">MCM C-terminal AAA(+) ATPase domain-containing protein</fullName>
    </recommendedName>
</protein>
<dbReference type="InterPro" id="IPR033762">
    <property type="entry name" value="MCM_OB"/>
</dbReference>
<dbReference type="PANTHER" id="PTHR11630:SF66">
    <property type="entry name" value="DNA REPLICATION LICENSING FACTOR MCM4"/>
    <property type="match status" value="1"/>
</dbReference>
<evidence type="ECO:0000256" key="1">
    <source>
        <dbReference type="ARBA" id="ARBA00008010"/>
    </source>
</evidence>
<dbReference type="Gene3D" id="3.40.50.300">
    <property type="entry name" value="P-loop containing nucleotide triphosphate hydrolases"/>
    <property type="match status" value="1"/>
</dbReference>
<dbReference type="PROSITE" id="PS50051">
    <property type="entry name" value="MCM_2"/>
    <property type="match status" value="1"/>
</dbReference>
<proteinExistence type="inferred from homology"/>
<name>A0A1J5T4B1_9ARCH</name>
<feature type="domain" description="MCM C-terminal AAA(+) ATPase" evidence="7">
    <location>
        <begin position="309"/>
        <end position="516"/>
    </location>
</feature>
<dbReference type="Pfam" id="PF17855">
    <property type="entry name" value="MCM_lid"/>
    <property type="match status" value="1"/>
</dbReference>
<dbReference type="InterPro" id="IPR041562">
    <property type="entry name" value="MCM_lid"/>
</dbReference>
<dbReference type="Pfam" id="PF00493">
    <property type="entry name" value="MCM"/>
    <property type="match status" value="1"/>
</dbReference>
<dbReference type="GO" id="GO:0017116">
    <property type="term" value="F:single-stranded DNA helicase activity"/>
    <property type="evidence" value="ECO:0007669"/>
    <property type="project" value="TreeGrafter"/>
</dbReference>
<evidence type="ECO:0000313" key="8">
    <source>
        <dbReference type="EMBL" id="OIR15697.1"/>
    </source>
</evidence>
<keyword evidence="3 6" id="KW-0547">Nucleotide-binding</keyword>
<evidence type="ECO:0000256" key="3">
    <source>
        <dbReference type="ARBA" id="ARBA00022741"/>
    </source>
</evidence>
<dbReference type="EMBL" id="MIYU01000016">
    <property type="protein sequence ID" value="OIR15697.1"/>
    <property type="molecule type" value="Genomic_DNA"/>
</dbReference>
<accession>A0A1J5T4B1</accession>
<dbReference type="GO" id="GO:0003697">
    <property type="term" value="F:single-stranded DNA binding"/>
    <property type="evidence" value="ECO:0007669"/>
    <property type="project" value="TreeGrafter"/>
</dbReference>
<dbReference type="SMART" id="SM00350">
    <property type="entry name" value="MCM"/>
    <property type="match status" value="1"/>
</dbReference>
<dbReference type="InterPro" id="IPR027417">
    <property type="entry name" value="P-loop_NTPase"/>
</dbReference>
<comment type="similarity">
    <text evidence="1 6">Belongs to the MCM family.</text>
</comment>
<dbReference type="AlphaFoldDB" id="A0A1J5T4B1"/>
<dbReference type="Pfam" id="PF17207">
    <property type="entry name" value="MCM_OB"/>
    <property type="match status" value="1"/>
</dbReference>
<dbReference type="InterPro" id="IPR012340">
    <property type="entry name" value="NA-bd_OB-fold"/>
</dbReference>
<dbReference type="Proteomes" id="UP000183815">
    <property type="component" value="Unassembled WGS sequence"/>
</dbReference>
<keyword evidence="2" id="KW-0235">DNA replication</keyword>
<dbReference type="SUPFAM" id="SSF52540">
    <property type="entry name" value="P-loop containing nucleoside triphosphate hydrolases"/>
    <property type="match status" value="1"/>
</dbReference>
<reference evidence="8 9" key="1">
    <citation type="submission" date="2016-08" db="EMBL/GenBank/DDBJ databases">
        <title>New Insights into Marine Group III Euryarchaeota, from dark to light.</title>
        <authorList>
            <person name="Haro-Moreno J.M."/>
            <person name="Rodriguez-Valera F."/>
            <person name="Lopez-Garcia P."/>
            <person name="Moreira D."/>
            <person name="Martin-Cuadrado A.B."/>
        </authorList>
    </citation>
    <scope>NUCLEOTIDE SEQUENCE [LARGE SCALE GENOMIC DNA]</scope>
    <source>
        <strain evidence="8">CG-Bathy1</strain>
    </source>
</reference>
<evidence type="ECO:0000256" key="4">
    <source>
        <dbReference type="ARBA" id="ARBA00022840"/>
    </source>
</evidence>
<dbReference type="InterPro" id="IPR031327">
    <property type="entry name" value="MCM"/>
</dbReference>
<dbReference type="FunFam" id="3.40.50.300:FF:002469">
    <property type="entry name" value="Cell division control protein 21"/>
    <property type="match status" value="1"/>
</dbReference>
<evidence type="ECO:0000313" key="9">
    <source>
        <dbReference type="Proteomes" id="UP000183815"/>
    </source>
</evidence>
<dbReference type="GO" id="GO:0042555">
    <property type="term" value="C:MCM complex"/>
    <property type="evidence" value="ECO:0007669"/>
    <property type="project" value="TreeGrafter"/>
</dbReference>
<keyword evidence="4 6" id="KW-0067">ATP-binding</keyword>
<dbReference type="SUPFAM" id="SSF50249">
    <property type="entry name" value="Nucleic acid-binding proteins"/>
    <property type="match status" value="1"/>
</dbReference>
<dbReference type="PRINTS" id="PR01657">
    <property type="entry name" value="MCMFAMILY"/>
</dbReference>
<dbReference type="Gene3D" id="2.20.28.10">
    <property type="match status" value="1"/>
</dbReference>
<evidence type="ECO:0000256" key="6">
    <source>
        <dbReference type="RuleBase" id="RU004070"/>
    </source>
</evidence>
<gene>
    <name evidence="8" type="ORF">BEU04_02015</name>
</gene>
<dbReference type="GO" id="GO:0006260">
    <property type="term" value="P:DNA replication"/>
    <property type="evidence" value="ECO:0007669"/>
    <property type="project" value="UniProtKB-KW"/>
</dbReference>
<dbReference type="Gene3D" id="3.30.1640.10">
    <property type="entry name" value="mini-chromosome maintenance (MCM) complex, chain A, domain 1"/>
    <property type="match status" value="1"/>
</dbReference>
<organism evidence="8 9">
    <name type="scientific">Marine Group III euryarchaeote CG-Bathy1</name>
    <dbReference type="NCBI Taxonomy" id="1889001"/>
    <lineage>
        <taxon>Archaea</taxon>
        <taxon>Methanobacteriati</taxon>
        <taxon>Thermoplasmatota</taxon>
        <taxon>Thermoplasmata</taxon>
        <taxon>Candidatus Thermoprofundales</taxon>
    </lineage>
</organism>
<evidence type="ECO:0000259" key="7">
    <source>
        <dbReference type="PROSITE" id="PS50051"/>
    </source>
</evidence>